<gene>
    <name evidence="1" type="ORF">Amon02_000570300</name>
</gene>
<comment type="caution">
    <text evidence="1">The sequence shown here is derived from an EMBL/GenBank/DDBJ whole genome shotgun (WGS) entry which is preliminary data.</text>
</comment>
<organism evidence="1 2">
    <name type="scientific">Ambrosiozyma monospora</name>
    <name type="common">Yeast</name>
    <name type="synonym">Endomycopsis monosporus</name>
    <dbReference type="NCBI Taxonomy" id="43982"/>
    <lineage>
        <taxon>Eukaryota</taxon>
        <taxon>Fungi</taxon>
        <taxon>Dikarya</taxon>
        <taxon>Ascomycota</taxon>
        <taxon>Saccharomycotina</taxon>
        <taxon>Pichiomycetes</taxon>
        <taxon>Pichiales</taxon>
        <taxon>Pichiaceae</taxon>
        <taxon>Ambrosiozyma</taxon>
    </lineage>
</organism>
<keyword evidence="2" id="KW-1185">Reference proteome</keyword>
<accession>A0ACB5T773</accession>
<reference evidence="1" key="1">
    <citation type="submission" date="2023-04" db="EMBL/GenBank/DDBJ databases">
        <title>Ambrosiozyma monospora NBRC 10751.</title>
        <authorList>
            <person name="Ichikawa N."/>
            <person name="Sato H."/>
            <person name="Tonouchi N."/>
        </authorList>
    </citation>
    <scope>NUCLEOTIDE SEQUENCE</scope>
    <source>
        <strain evidence="1">NBRC 10751</strain>
    </source>
</reference>
<dbReference type="Proteomes" id="UP001165064">
    <property type="component" value="Unassembled WGS sequence"/>
</dbReference>
<evidence type="ECO:0000313" key="2">
    <source>
        <dbReference type="Proteomes" id="UP001165064"/>
    </source>
</evidence>
<sequence>MGRRVKNGEDSVMDICVVNETDSKISNTRNNGVETQSKFFECDDKTLYVAHKSGTISIWDLGTRCFLGEFDTLSSIASITVSKNKIITGSSDSGLIKCFDRLTHKLEWQTQLFNCVDQPLLEGGMHETHGGEITKLKYTELNRHRSKDKVEVVIALSSDSNCIFSLNVKNGELHELFAGFSDGRPLDFDFEEQNLQAKDCDVYVCGKAGLLLQY</sequence>
<proteinExistence type="predicted"/>
<evidence type="ECO:0000313" key="1">
    <source>
        <dbReference type="EMBL" id="GME82703.1"/>
    </source>
</evidence>
<name>A0ACB5T773_AMBMO</name>
<protein>
    <submittedName>
        <fullName evidence="1">Unnamed protein product</fullName>
    </submittedName>
</protein>
<dbReference type="EMBL" id="BSXS01004286">
    <property type="protein sequence ID" value="GME82703.1"/>
    <property type="molecule type" value="Genomic_DNA"/>
</dbReference>